<sequence length="310" mass="36347">MRIAEDKLYFYINPYMERYKSVWIYREMIEEEDDGYMYATVEGVKIRLVWGGGWSIYHPLDTKGSMCVTWAMEPYKILEFTREGKWEEKGFFEEDGKPIGGIPDEPGVEWLGVSSYLREKVRGREIHYTGEKMVELFVLHRTPSYIENWYFNCASVEPWVEGVEGPGIGEKIRIRFKGRRVRVDGDLIGEVEGEGEGADRFVVLNGFVDPLRPHLYKMNNRVKRAVIRSVDGGEPFEVEVAFPDVVKFHVVKLPRAAKEVEFEIREVYRGTKWDDTCVTGFFLERVWDTRVRGTWEPAREVAEWERSKKK</sequence>
<dbReference type="EMBL" id="CP002903">
    <property type="protein sequence ID" value="AEJ62324.1"/>
    <property type="molecule type" value="Genomic_DNA"/>
</dbReference>
<dbReference type="AlphaFoldDB" id="G0GEY0"/>
<dbReference type="InterPro" id="IPR057561">
    <property type="entry name" value="NADase_transloc"/>
</dbReference>
<dbReference type="KEGG" id="stq:Spith_2068"/>
<dbReference type="HOGENOM" id="CLU_075809_0_0_12"/>
<dbReference type="NCBIfam" id="NF047619">
    <property type="entry name" value="NADase_discoid"/>
    <property type="match status" value="1"/>
</dbReference>
<evidence type="ECO:0000313" key="2">
    <source>
        <dbReference type="EMBL" id="AEJ62324.1"/>
    </source>
</evidence>
<dbReference type="Pfam" id="PF25302">
    <property type="entry name" value="NADase_transloc"/>
    <property type="match status" value="1"/>
</dbReference>
<organism evidence="2 3">
    <name type="scientific">Winmispira thermophila (strain ATCC 700085 / DSM 6578 / Z-1203)</name>
    <name type="common">Spirochaeta thermophila</name>
    <dbReference type="NCBI Taxonomy" id="869211"/>
    <lineage>
        <taxon>Bacteria</taxon>
        <taxon>Pseudomonadati</taxon>
        <taxon>Spirochaetota</taxon>
        <taxon>Spirochaetia</taxon>
        <taxon>Winmispirales</taxon>
        <taxon>Winmispiraceae</taxon>
        <taxon>Winmispira</taxon>
    </lineage>
</organism>
<keyword evidence="3" id="KW-1185">Reference proteome</keyword>
<name>G0GEY0_WINT7</name>
<dbReference type="STRING" id="869211.Spith_2068"/>
<feature type="domain" description="NAD glycohydrolase translocation F5/8 type C" evidence="1">
    <location>
        <begin position="156"/>
        <end position="279"/>
    </location>
</feature>
<gene>
    <name evidence="2" type="ordered locus">Spith_2068</name>
</gene>
<protein>
    <recommendedName>
        <fullName evidence="1">NAD glycohydrolase translocation F5/8 type C domain-containing protein</fullName>
    </recommendedName>
</protein>
<reference evidence="2 3" key="1">
    <citation type="submission" date="2011-06" db="EMBL/GenBank/DDBJ databases">
        <title>The complete genome of Spirochaeta thermophila DSM 6578.</title>
        <authorList>
            <consortium name="US DOE Joint Genome Institute (JGI-PGF)"/>
            <person name="Lucas S."/>
            <person name="Lapidus A."/>
            <person name="Bruce D."/>
            <person name="Goodwin L."/>
            <person name="Pitluck S."/>
            <person name="Peters L."/>
            <person name="Kyrpides N."/>
            <person name="Mavromatis K."/>
            <person name="Ivanova N."/>
            <person name="Mikailova N."/>
            <person name="Pagani I."/>
            <person name="Chertkov O."/>
            <person name="Detter J.C."/>
            <person name="Tapia R."/>
            <person name="Han C."/>
            <person name="Land M."/>
            <person name="Hauser L."/>
            <person name="Markowitz V."/>
            <person name="Cheng J.-F."/>
            <person name="Hugenholtz P."/>
            <person name="Woyke T."/>
            <person name="Wu D."/>
            <person name="Spring S."/>
            <person name="Merkhoffer B."/>
            <person name="Schneider S."/>
            <person name="Klenk H.-P."/>
            <person name="Eisen J.A."/>
        </authorList>
    </citation>
    <scope>NUCLEOTIDE SEQUENCE [LARGE SCALE GENOMIC DNA]</scope>
    <source>
        <strain evidence="3">ATCC 700085 / DSM 6578 / Z-1203</strain>
    </source>
</reference>
<proteinExistence type="predicted"/>
<evidence type="ECO:0000259" key="1">
    <source>
        <dbReference type="Pfam" id="PF25302"/>
    </source>
</evidence>
<accession>G0GEY0</accession>
<evidence type="ECO:0000313" key="3">
    <source>
        <dbReference type="Proteomes" id="UP000007254"/>
    </source>
</evidence>
<dbReference type="Proteomes" id="UP000007254">
    <property type="component" value="Chromosome"/>
</dbReference>